<dbReference type="OrthoDB" id="667380at2"/>
<evidence type="ECO:0000313" key="2">
    <source>
        <dbReference type="Proteomes" id="UP000256980"/>
    </source>
</evidence>
<dbReference type="RefSeq" id="WP_115815430.1">
    <property type="nucleotide sequence ID" value="NZ_QRDV01000001.1"/>
</dbReference>
<comment type="caution">
    <text evidence="1">The sequence shown here is derived from an EMBL/GenBank/DDBJ whole genome shotgun (WGS) entry which is preliminary data.</text>
</comment>
<protein>
    <recommendedName>
        <fullName evidence="3">3-oxoacyl-ACP synthase</fullName>
    </recommendedName>
</protein>
<organism evidence="1 2">
    <name type="scientific">Winogradskyella eximia</name>
    <dbReference type="NCBI Taxonomy" id="262006"/>
    <lineage>
        <taxon>Bacteria</taxon>
        <taxon>Pseudomonadati</taxon>
        <taxon>Bacteroidota</taxon>
        <taxon>Flavobacteriia</taxon>
        <taxon>Flavobacteriales</taxon>
        <taxon>Flavobacteriaceae</taxon>
        <taxon>Winogradskyella</taxon>
    </lineage>
</organism>
<dbReference type="Proteomes" id="UP000256980">
    <property type="component" value="Unassembled WGS sequence"/>
</dbReference>
<proteinExistence type="predicted"/>
<evidence type="ECO:0008006" key="3">
    <source>
        <dbReference type="Google" id="ProtNLM"/>
    </source>
</evidence>
<gene>
    <name evidence="1" type="ORF">DFQ10_10150</name>
</gene>
<accession>A0A3D9H9W9</accession>
<name>A0A3D9H9W9_9FLAO</name>
<dbReference type="AlphaFoldDB" id="A0A3D9H9W9"/>
<keyword evidence="2" id="KW-1185">Reference proteome</keyword>
<dbReference type="EMBL" id="QRDV01000001">
    <property type="protein sequence ID" value="RED46282.1"/>
    <property type="molecule type" value="Genomic_DNA"/>
</dbReference>
<evidence type="ECO:0000313" key="1">
    <source>
        <dbReference type="EMBL" id="RED46282.1"/>
    </source>
</evidence>
<sequence length="149" mass="16553">MTIKEQLYNLCLVFVEQRLITVNKAILDIQNSLQSETKSSAGDKHETGRAMLQLEREKAGHQLAEIEKQKQILHKVNVESKHQKVALGSVIKTTQANYFIAVSAGEIVIDKTTYYAISAATPIAQLLLSKGVGDKVAFRDAKFEILEVL</sequence>
<reference evidence="1 2" key="1">
    <citation type="submission" date="2018-07" db="EMBL/GenBank/DDBJ databases">
        <title>Genomic Encyclopedia of Type Strains, Phase III (KMG-III): the genomes of soil and plant-associated and newly described type strains.</title>
        <authorList>
            <person name="Whitman W."/>
        </authorList>
    </citation>
    <scope>NUCLEOTIDE SEQUENCE [LARGE SCALE GENOMIC DNA]</scope>
    <source>
        <strain evidence="1 2">CECT 7946</strain>
    </source>
</reference>